<proteinExistence type="predicted"/>
<dbReference type="Proteomes" id="UP001642484">
    <property type="component" value="Unassembled WGS sequence"/>
</dbReference>
<accession>A0ABP0PHT4</accession>
<feature type="signal peptide" evidence="1">
    <location>
        <begin position="1"/>
        <end position="17"/>
    </location>
</feature>
<name>A0ABP0PHT4_9DINO</name>
<protein>
    <submittedName>
        <fullName evidence="2">Uncharacterized protein</fullName>
    </submittedName>
</protein>
<evidence type="ECO:0000313" key="3">
    <source>
        <dbReference type="Proteomes" id="UP001642484"/>
    </source>
</evidence>
<keyword evidence="1" id="KW-0732">Signal</keyword>
<gene>
    <name evidence="2" type="ORF">CCMP2556_LOCUS37229</name>
</gene>
<keyword evidence="3" id="KW-1185">Reference proteome</keyword>
<evidence type="ECO:0000256" key="1">
    <source>
        <dbReference type="SAM" id="SignalP"/>
    </source>
</evidence>
<feature type="chain" id="PRO_5045593203" evidence="1">
    <location>
        <begin position="18"/>
        <end position="240"/>
    </location>
</feature>
<comment type="caution">
    <text evidence="2">The sequence shown here is derived from an EMBL/GenBank/DDBJ whole genome shotgun (WGS) entry which is preliminary data.</text>
</comment>
<sequence length="240" mass="26445">MRFNAAFAFVALQPVYAAKIASFRRSDPGTHGTLVVKLKAENFVNSSTIFGELGGIKLIDHYGVCINCADGAVCTAPNTPDYKVVDPQKACNTAPAAGDKWSWRVNKASPYDIKLEYPLKSLKHEMHFKIEVISAVDQSGTNSPEQMGRQATSWVAEAVLGTKTHRAWLKTAMNLNGHFSKAVTGNLTMDLPKIAEDFFDEVRVSVTALACCPSHGLYLTLFESPFPRFVCNQSRPRDMR</sequence>
<organism evidence="2 3">
    <name type="scientific">Durusdinium trenchii</name>
    <dbReference type="NCBI Taxonomy" id="1381693"/>
    <lineage>
        <taxon>Eukaryota</taxon>
        <taxon>Sar</taxon>
        <taxon>Alveolata</taxon>
        <taxon>Dinophyceae</taxon>
        <taxon>Suessiales</taxon>
        <taxon>Symbiodiniaceae</taxon>
        <taxon>Durusdinium</taxon>
    </lineage>
</organism>
<reference evidence="2 3" key="1">
    <citation type="submission" date="2024-02" db="EMBL/GenBank/DDBJ databases">
        <authorList>
            <person name="Chen Y."/>
            <person name="Shah S."/>
            <person name="Dougan E. K."/>
            <person name="Thang M."/>
            <person name="Chan C."/>
        </authorList>
    </citation>
    <scope>NUCLEOTIDE SEQUENCE [LARGE SCALE GENOMIC DNA]</scope>
</reference>
<evidence type="ECO:0000313" key="2">
    <source>
        <dbReference type="EMBL" id="CAK9075600.1"/>
    </source>
</evidence>
<dbReference type="EMBL" id="CAXAMN010023151">
    <property type="protein sequence ID" value="CAK9075600.1"/>
    <property type="molecule type" value="Genomic_DNA"/>
</dbReference>